<dbReference type="InterPro" id="IPR008766">
    <property type="entry name" value="Replication_gene_A-like"/>
</dbReference>
<dbReference type="Proteomes" id="UP001352263">
    <property type="component" value="Unassembled WGS sequence"/>
</dbReference>
<evidence type="ECO:0000256" key="6">
    <source>
        <dbReference type="ARBA" id="ARBA00022801"/>
    </source>
</evidence>
<organism evidence="8 9">
    <name type="scientific">Noviherbaspirillum album</name>
    <dbReference type="NCBI Taxonomy" id="3080276"/>
    <lineage>
        <taxon>Bacteria</taxon>
        <taxon>Pseudomonadati</taxon>
        <taxon>Pseudomonadota</taxon>
        <taxon>Betaproteobacteria</taxon>
        <taxon>Burkholderiales</taxon>
        <taxon>Oxalobacteraceae</taxon>
        <taxon>Noviherbaspirillum</taxon>
    </lineage>
</organism>
<proteinExistence type="inferred from homology"/>
<comment type="function">
    <text evidence="1">Possible endonuclease which induces a single-strand cut and initiates DNA replication.</text>
</comment>
<accession>A0ABU6JH09</accession>
<keyword evidence="3" id="KW-0235">DNA replication</keyword>
<evidence type="ECO:0000256" key="1">
    <source>
        <dbReference type="ARBA" id="ARBA00003293"/>
    </source>
</evidence>
<reference evidence="8 9" key="1">
    <citation type="submission" date="2023-10" db="EMBL/GenBank/DDBJ databases">
        <title>Noviherbaspirillum sp. CPCC 100848 genome assembly.</title>
        <authorList>
            <person name="Li X.Y."/>
            <person name="Fang X.M."/>
        </authorList>
    </citation>
    <scope>NUCLEOTIDE SEQUENCE [LARGE SCALE GENOMIC DNA]</scope>
    <source>
        <strain evidence="8 9">CPCC 100848</strain>
    </source>
</reference>
<evidence type="ECO:0000313" key="8">
    <source>
        <dbReference type="EMBL" id="MEC4722949.1"/>
    </source>
</evidence>
<dbReference type="EMBL" id="JAWIIV010000040">
    <property type="protein sequence ID" value="MEC4722949.1"/>
    <property type="molecule type" value="Genomic_DNA"/>
</dbReference>
<keyword evidence="6" id="KW-0378">Hydrolase</keyword>
<evidence type="ECO:0000256" key="3">
    <source>
        <dbReference type="ARBA" id="ARBA00022705"/>
    </source>
</evidence>
<keyword evidence="4" id="KW-0540">Nuclease</keyword>
<keyword evidence="5 8" id="KW-0255">Endonuclease</keyword>
<sequence length="564" mass="62868">MGVALSALFARDGIRKHLDKLDVLAEAEDAPLPLDAGDDAIYQAADAAARHCYAVSDRLMMVDAILDAIRQECGRRGVSEPQGETNSERIARAVDRGWWMRAIRKAHARRFEHAAIRLGFTSYRTGPYLSNESATRQARRNTQNAKLLASIEVQNELGQTYSLAQLAALGTGNKAIRRGELMTRIRGFEEVAQDLRHVGVFATLTCPSKYHGVLSASGEANPKYIAFGSPTPRDAQAYLVGVWARTRAALHRRGIHAYGFRIAEPHHDGCPHWHMLMFVAPEHQETYEAIIRKHALAEDGDEAGAEKNRVKFVSIDPGKGSAAGYIAKYVSKNIDGESVGDHRTVDGYLVVTDLTGEQEITPSQRVTYWSQTWGIRQFQQIGGAPIGVWRELRRIQAETVANAPEAIKGAWEAAQRRDDVQASFADYLRTQGGPTVGRNGLVQLAKRLCSIEGRYATYDAGKPCGVFHAKNENKVYESLRYVWTQKRLEALAVAVPWTGVNNCTQFDYPDLQQRFKESTDRLGAAAKNQKISAPAWVDWPEVRRQAKQVEQDSNKFAWRRNNRG</sequence>
<comment type="caution">
    <text evidence="8">The sequence shown here is derived from an EMBL/GenBank/DDBJ whole genome shotgun (WGS) entry which is preliminary data.</text>
</comment>
<evidence type="ECO:0000256" key="2">
    <source>
        <dbReference type="ARBA" id="ARBA00009260"/>
    </source>
</evidence>
<evidence type="ECO:0000259" key="7">
    <source>
        <dbReference type="Pfam" id="PF05840"/>
    </source>
</evidence>
<dbReference type="Pfam" id="PF05840">
    <property type="entry name" value="Phage_GPA"/>
    <property type="match status" value="1"/>
</dbReference>
<evidence type="ECO:0000256" key="4">
    <source>
        <dbReference type="ARBA" id="ARBA00022722"/>
    </source>
</evidence>
<dbReference type="GO" id="GO:0004519">
    <property type="term" value="F:endonuclease activity"/>
    <property type="evidence" value="ECO:0007669"/>
    <property type="project" value="UniProtKB-KW"/>
</dbReference>
<protein>
    <submittedName>
        <fullName evidence="8">Replication endonuclease</fullName>
    </submittedName>
</protein>
<name>A0ABU6JH09_9BURK</name>
<evidence type="ECO:0000313" key="9">
    <source>
        <dbReference type="Proteomes" id="UP001352263"/>
    </source>
</evidence>
<feature type="domain" description="Replication gene A protein-like" evidence="7">
    <location>
        <begin position="79"/>
        <end position="336"/>
    </location>
</feature>
<keyword evidence="9" id="KW-1185">Reference proteome</keyword>
<gene>
    <name evidence="8" type="ORF">RY831_27700</name>
</gene>
<dbReference type="RefSeq" id="WP_326509576.1">
    <property type="nucleotide sequence ID" value="NZ_JAWIIV010000040.1"/>
</dbReference>
<comment type="similarity">
    <text evidence="2">Belongs to the phage GPA family.</text>
</comment>
<evidence type="ECO:0000256" key="5">
    <source>
        <dbReference type="ARBA" id="ARBA00022759"/>
    </source>
</evidence>